<feature type="region of interest" description="Disordered" evidence="5">
    <location>
        <begin position="34"/>
        <end position="102"/>
    </location>
</feature>
<dbReference type="Gene3D" id="3.40.390.10">
    <property type="entry name" value="Collagenase (Catalytic Domain)"/>
    <property type="match status" value="1"/>
</dbReference>
<protein>
    <recommendedName>
        <fullName evidence="6">Peptidase M10 metallopeptidase domain-containing protein</fullName>
    </recommendedName>
</protein>
<dbReference type="InterPro" id="IPR024079">
    <property type="entry name" value="MetalloPept_cat_dom_sf"/>
</dbReference>
<comment type="caution">
    <text evidence="7">The sequence shown here is derived from an EMBL/GenBank/DDBJ whole genome shotgun (WGS) entry which is preliminary data.</text>
</comment>
<dbReference type="GO" id="GO:0008270">
    <property type="term" value="F:zinc ion binding"/>
    <property type="evidence" value="ECO:0007669"/>
    <property type="project" value="InterPro"/>
</dbReference>
<accession>A0AAV4XTZ8</accession>
<feature type="compositionally biased region" description="Basic and acidic residues" evidence="5">
    <location>
        <begin position="39"/>
        <end position="102"/>
    </location>
</feature>
<evidence type="ECO:0000256" key="3">
    <source>
        <dbReference type="ARBA" id="ARBA00022801"/>
    </source>
</evidence>
<dbReference type="AlphaFoldDB" id="A0AAV4XTZ8"/>
<organism evidence="7 8">
    <name type="scientific">Caerostris extrusa</name>
    <name type="common">Bark spider</name>
    <name type="synonym">Caerostris bankana</name>
    <dbReference type="NCBI Taxonomy" id="172846"/>
    <lineage>
        <taxon>Eukaryota</taxon>
        <taxon>Metazoa</taxon>
        <taxon>Ecdysozoa</taxon>
        <taxon>Arthropoda</taxon>
        <taxon>Chelicerata</taxon>
        <taxon>Arachnida</taxon>
        <taxon>Araneae</taxon>
        <taxon>Araneomorphae</taxon>
        <taxon>Entelegynae</taxon>
        <taxon>Araneoidea</taxon>
        <taxon>Araneidae</taxon>
        <taxon>Caerostris</taxon>
    </lineage>
</organism>
<sequence>MSQPEVEMKTPEVLEQEMNISPEVIKVLEQVINFDDEETKTSPEETNLEKGERKPEEEMKTSPKETDFEEGEMKPEEMKTSPKETDFEEGEMKPEEKKDSRKENMNMPITIPKMKLSYKLNEHTTSCSLTVQIHHFQKMSYVKTPEEETLENLKRKLNCLVFRKIKPKYGFLALQFNHNIIEGGCRKFALADGDVYIHQKCDNNWLKRLPVYIEHFVNSNPTWNKNYLTWSLVNGTNYSFLDDVIEMWNIEPLEFARVDPGKGDINIYFKTMKNEHIMGYAHYPEEGKVFINDKLKPQQVFYVLQHELGHALGLTHTVNQTSVMFPYFCVKIIFLNLIDKNYTYITLIVLL</sequence>
<keyword evidence="2" id="KW-0479">Metal-binding</keyword>
<evidence type="ECO:0000256" key="1">
    <source>
        <dbReference type="ARBA" id="ARBA00022670"/>
    </source>
</evidence>
<evidence type="ECO:0000259" key="6">
    <source>
        <dbReference type="Pfam" id="PF00413"/>
    </source>
</evidence>
<evidence type="ECO:0000256" key="4">
    <source>
        <dbReference type="ARBA" id="ARBA00022833"/>
    </source>
</evidence>
<dbReference type="InterPro" id="IPR001818">
    <property type="entry name" value="Pept_M10_metallopeptidase"/>
</dbReference>
<keyword evidence="1" id="KW-0645">Protease</keyword>
<reference evidence="7 8" key="1">
    <citation type="submission" date="2021-06" db="EMBL/GenBank/DDBJ databases">
        <title>Caerostris extrusa draft genome.</title>
        <authorList>
            <person name="Kono N."/>
            <person name="Arakawa K."/>
        </authorList>
    </citation>
    <scope>NUCLEOTIDE SEQUENCE [LARGE SCALE GENOMIC DNA]</scope>
</reference>
<dbReference type="Pfam" id="PF00413">
    <property type="entry name" value="Peptidase_M10"/>
    <property type="match status" value="1"/>
</dbReference>
<dbReference type="SUPFAM" id="SSF55486">
    <property type="entry name" value="Metalloproteases ('zincins'), catalytic domain"/>
    <property type="match status" value="1"/>
</dbReference>
<dbReference type="GO" id="GO:0006508">
    <property type="term" value="P:proteolysis"/>
    <property type="evidence" value="ECO:0007669"/>
    <property type="project" value="UniProtKB-KW"/>
</dbReference>
<gene>
    <name evidence="7" type="ORF">CEXT_301121</name>
</gene>
<name>A0AAV4XTZ8_CAEEX</name>
<evidence type="ECO:0000256" key="2">
    <source>
        <dbReference type="ARBA" id="ARBA00022723"/>
    </source>
</evidence>
<evidence type="ECO:0000256" key="5">
    <source>
        <dbReference type="SAM" id="MobiDB-lite"/>
    </source>
</evidence>
<keyword evidence="4" id="KW-0862">Zinc</keyword>
<dbReference type="GO" id="GO:0031012">
    <property type="term" value="C:extracellular matrix"/>
    <property type="evidence" value="ECO:0007669"/>
    <property type="project" value="InterPro"/>
</dbReference>
<keyword evidence="8" id="KW-1185">Reference proteome</keyword>
<dbReference type="Proteomes" id="UP001054945">
    <property type="component" value="Unassembled WGS sequence"/>
</dbReference>
<dbReference type="PANTHER" id="PTHR10201">
    <property type="entry name" value="MATRIX METALLOPROTEINASE"/>
    <property type="match status" value="1"/>
</dbReference>
<dbReference type="GO" id="GO:0004222">
    <property type="term" value="F:metalloendopeptidase activity"/>
    <property type="evidence" value="ECO:0007669"/>
    <property type="project" value="InterPro"/>
</dbReference>
<feature type="domain" description="Peptidase M10 metallopeptidase" evidence="6">
    <location>
        <begin position="276"/>
        <end position="329"/>
    </location>
</feature>
<proteinExistence type="predicted"/>
<evidence type="ECO:0000313" key="7">
    <source>
        <dbReference type="EMBL" id="GIY98517.1"/>
    </source>
</evidence>
<evidence type="ECO:0000313" key="8">
    <source>
        <dbReference type="Proteomes" id="UP001054945"/>
    </source>
</evidence>
<keyword evidence="3" id="KW-0378">Hydrolase</keyword>
<dbReference type="EMBL" id="BPLR01018303">
    <property type="protein sequence ID" value="GIY98517.1"/>
    <property type="molecule type" value="Genomic_DNA"/>
</dbReference>